<proteinExistence type="predicted"/>
<dbReference type="EMBL" id="MK651787">
    <property type="protein sequence ID" value="QBZ71619.1"/>
    <property type="molecule type" value="Genomic_DNA"/>
</dbReference>
<feature type="transmembrane region" description="Helical" evidence="1">
    <location>
        <begin position="6"/>
        <end position="22"/>
    </location>
</feature>
<organism evidence="2 3">
    <name type="scientific">Escherichia phage Sortsne</name>
    <dbReference type="NCBI Taxonomy" id="2562456"/>
    <lineage>
        <taxon>Viruses</taxon>
        <taxon>Duplodnaviria</taxon>
        <taxon>Heunggongvirae</taxon>
        <taxon>Uroviricota</taxon>
        <taxon>Caudoviricetes</taxon>
        <taxon>Sortsnevirus</taxon>
        <taxon>Sortsnevirus sortsne</taxon>
    </lineage>
</organism>
<dbReference type="RefSeq" id="YP_009821707.1">
    <property type="nucleotide sequence ID" value="NC_048178.1"/>
</dbReference>
<dbReference type="GeneID" id="55013192"/>
<protein>
    <submittedName>
        <fullName evidence="2">Uncharacterized protein</fullName>
    </submittedName>
</protein>
<name>A0A4D6E0X6_9CAUD</name>
<accession>A0A4D6E0X6</accession>
<keyword evidence="1" id="KW-0812">Transmembrane</keyword>
<evidence type="ECO:0000256" key="1">
    <source>
        <dbReference type="SAM" id="Phobius"/>
    </source>
</evidence>
<dbReference type="KEGG" id="vg:55013192"/>
<keyword evidence="1" id="KW-0472">Membrane</keyword>
<evidence type="ECO:0000313" key="2">
    <source>
        <dbReference type="EMBL" id="QBZ71619.1"/>
    </source>
</evidence>
<reference evidence="3" key="1">
    <citation type="submission" date="2019-03" db="EMBL/GenBank/DDBJ databases">
        <authorList>
            <person name="Olsen N.S."/>
            <person name="Kot W."/>
            <person name="Hansen L.H."/>
        </authorList>
    </citation>
    <scope>NUCLEOTIDE SEQUENCE [LARGE SCALE GENOMIC DNA]</scope>
</reference>
<evidence type="ECO:0000313" key="3">
    <source>
        <dbReference type="Proteomes" id="UP000297046"/>
    </source>
</evidence>
<keyword evidence="1" id="KW-1133">Transmembrane helix</keyword>
<keyword evidence="3" id="KW-1185">Reference proteome</keyword>
<sequence length="90" mass="10119">MLIELILSYVALGVTYIVMQAYQGAGAFLGRSLAREARAVPPALLPLLGFLVALIVVLFASLSLVVWPYFAWDDFRKGVLFDRDRWDDKE</sequence>
<feature type="transmembrane region" description="Helical" evidence="1">
    <location>
        <begin position="43"/>
        <end position="70"/>
    </location>
</feature>
<dbReference type="Proteomes" id="UP000297046">
    <property type="component" value="Segment"/>
</dbReference>